<reference evidence="1" key="1">
    <citation type="submission" date="2021-03" db="EMBL/GenBank/DDBJ databases">
        <authorList>
            <person name="Bekaert M."/>
        </authorList>
    </citation>
    <scope>NUCLEOTIDE SEQUENCE</scope>
</reference>
<protein>
    <submittedName>
        <fullName evidence="1">Uncharacterized protein</fullName>
    </submittedName>
</protein>
<organism evidence="1 2">
    <name type="scientific">Mytilus edulis</name>
    <name type="common">Blue mussel</name>
    <dbReference type="NCBI Taxonomy" id="6550"/>
    <lineage>
        <taxon>Eukaryota</taxon>
        <taxon>Metazoa</taxon>
        <taxon>Spiralia</taxon>
        <taxon>Lophotrochozoa</taxon>
        <taxon>Mollusca</taxon>
        <taxon>Bivalvia</taxon>
        <taxon>Autobranchia</taxon>
        <taxon>Pteriomorphia</taxon>
        <taxon>Mytilida</taxon>
        <taxon>Mytiloidea</taxon>
        <taxon>Mytilidae</taxon>
        <taxon>Mytilinae</taxon>
        <taxon>Mytilus</taxon>
    </lineage>
</organism>
<sequence length="342" mass="37887">MSWRELPHFLSNLKVGNQVGTDEYKRGTLGGFVQVRGDKAFLTCLHVFLSADELASDNLSLDDEKTASVKLYIKNKTPLICGKIRDIAFEVDNENTTSIDAALVEIQTDSIKSTDYVDIEGRQLSFRDIGAISGCQDSGASSASRTQVHENKDKNIDLESIEVTYSKAILDEIKTNVKVVIQSFQLNPFVVPPDDTAIKMKIEQNCDPNISAEIKSIVIDVIKNIYPTLQCAGGVDIDRFIHEVIFCNTQSRFAAITGDVHMQQTILKKTGQNMAIRRTSRRVYNQLYISNIPFKPGDSGTCIYVLSPVQGCIGMAIADHPQGGCIATPIKDILKHFKIRIK</sequence>
<keyword evidence="2" id="KW-1185">Reference proteome</keyword>
<proteinExistence type="predicted"/>
<dbReference type="EMBL" id="CAJPWZ010000609">
    <property type="protein sequence ID" value="CAG2197055.1"/>
    <property type="molecule type" value="Genomic_DNA"/>
</dbReference>
<evidence type="ECO:0000313" key="1">
    <source>
        <dbReference type="EMBL" id="CAG2197055.1"/>
    </source>
</evidence>
<name>A0A8S3QQ70_MYTED</name>
<dbReference type="AlphaFoldDB" id="A0A8S3QQ70"/>
<dbReference type="Proteomes" id="UP000683360">
    <property type="component" value="Unassembled WGS sequence"/>
</dbReference>
<gene>
    <name evidence="1" type="ORF">MEDL_11891</name>
</gene>
<evidence type="ECO:0000313" key="2">
    <source>
        <dbReference type="Proteomes" id="UP000683360"/>
    </source>
</evidence>
<accession>A0A8S3QQ70</accession>
<comment type="caution">
    <text evidence="1">The sequence shown here is derived from an EMBL/GenBank/DDBJ whole genome shotgun (WGS) entry which is preliminary data.</text>
</comment>
<dbReference type="OrthoDB" id="6117915at2759"/>